<dbReference type="Proteomes" id="UP000714275">
    <property type="component" value="Unassembled WGS sequence"/>
</dbReference>
<feature type="compositionally biased region" description="Low complexity" evidence="1">
    <location>
        <begin position="142"/>
        <end position="153"/>
    </location>
</feature>
<reference evidence="4" key="1">
    <citation type="journal article" date="2020" name="New Phytol.">
        <title>Comparative genomics reveals dynamic genome evolution in host specialist ectomycorrhizal fungi.</title>
        <authorList>
            <person name="Lofgren L.A."/>
            <person name="Nguyen N.H."/>
            <person name="Vilgalys R."/>
            <person name="Ruytinx J."/>
            <person name="Liao H.L."/>
            <person name="Branco S."/>
            <person name="Kuo A."/>
            <person name="LaButti K."/>
            <person name="Lipzen A."/>
            <person name="Andreopoulos W."/>
            <person name="Pangilinan J."/>
            <person name="Riley R."/>
            <person name="Hundley H."/>
            <person name="Na H."/>
            <person name="Barry K."/>
            <person name="Grigoriev I.V."/>
            <person name="Stajich J.E."/>
            <person name="Kennedy P.G."/>
        </authorList>
    </citation>
    <scope>NUCLEOTIDE SEQUENCE</scope>
    <source>
        <strain evidence="4">DOB743</strain>
    </source>
</reference>
<dbReference type="OrthoDB" id="6287725at2759"/>
<evidence type="ECO:0000313" key="5">
    <source>
        <dbReference type="Proteomes" id="UP000714275"/>
    </source>
</evidence>
<dbReference type="GO" id="GO:0000902">
    <property type="term" value="P:cell morphogenesis"/>
    <property type="evidence" value="ECO:0007669"/>
    <property type="project" value="InterPro"/>
</dbReference>
<evidence type="ECO:0000313" key="4">
    <source>
        <dbReference type="EMBL" id="KAG1772016.1"/>
    </source>
</evidence>
<dbReference type="InterPro" id="IPR039867">
    <property type="entry name" value="Furry/Tao3/Mor2"/>
</dbReference>
<dbReference type="InterPro" id="IPR025481">
    <property type="entry name" value="Cell_Morphogen_C"/>
</dbReference>
<dbReference type="SUPFAM" id="SSF48371">
    <property type="entry name" value="ARM repeat"/>
    <property type="match status" value="1"/>
</dbReference>
<feature type="compositionally biased region" description="Acidic residues" evidence="1">
    <location>
        <begin position="2358"/>
        <end position="2370"/>
    </location>
</feature>
<feature type="compositionally biased region" description="Low complexity" evidence="1">
    <location>
        <begin position="98"/>
        <end position="110"/>
    </location>
</feature>
<accession>A0A9P7CZ49</accession>
<evidence type="ECO:0000259" key="2">
    <source>
        <dbReference type="Pfam" id="PF14222"/>
    </source>
</evidence>
<feature type="compositionally biased region" description="Polar residues" evidence="1">
    <location>
        <begin position="73"/>
        <end position="97"/>
    </location>
</feature>
<feature type="domain" description="Cell morphogenesis protein N-terminal" evidence="2">
    <location>
        <begin position="364"/>
        <end position="919"/>
    </location>
</feature>
<dbReference type="InterPro" id="IPR016024">
    <property type="entry name" value="ARM-type_fold"/>
</dbReference>
<evidence type="ECO:0000256" key="1">
    <source>
        <dbReference type="SAM" id="MobiDB-lite"/>
    </source>
</evidence>
<feature type="region of interest" description="Disordered" evidence="1">
    <location>
        <begin position="1144"/>
        <end position="1164"/>
    </location>
</feature>
<name>A0A9P7CZ49_9AGAM</name>
<feature type="compositionally biased region" description="Polar residues" evidence="1">
    <location>
        <begin position="194"/>
        <end position="205"/>
    </location>
</feature>
<feature type="domain" description="Cell morphogenesis protein C-terminal" evidence="3">
    <location>
        <begin position="1958"/>
        <end position="2202"/>
    </location>
</feature>
<gene>
    <name evidence="4" type="ORF">EV702DRAFT_1135126</name>
</gene>
<comment type="caution">
    <text evidence="4">The sequence shown here is derived from an EMBL/GenBank/DDBJ whole genome shotgun (WGS) entry which is preliminary data.</text>
</comment>
<feature type="compositionally biased region" description="Basic and acidic residues" evidence="1">
    <location>
        <begin position="1152"/>
        <end position="1164"/>
    </location>
</feature>
<organism evidence="4 5">
    <name type="scientific">Suillus placidus</name>
    <dbReference type="NCBI Taxonomy" id="48579"/>
    <lineage>
        <taxon>Eukaryota</taxon>
        <taxon>Fungi</taxon>
        <taxon>Dikarya</taxon>
        <taxon>Basidiomycota</taxon>
        <taxon>Agaricomycotina</taxon>
        <taxon>Agaricomycetes</taxon>
        <taxon>Agaricomycetidae</taxon>
        <taxon>Boletales</taxon>
        <taxon>Suillineae</taxon>
        <taxon>Suillaceae</taxon>
        <taxon>Suillus</taxon>
    </lineage>
</organism>
<feature type="compositionally biased region" description="Basic and acidic residues" evidence="1">
    <location>
        <begin position="57"/>
        <end position="68"/>
    </location>
</feature>
<dbReference type="GO" id="GO:0030427">
    <property type="term" value="C:site of polarized growth"/>
    <property type="evidence" value="ECO:0007669"/>
    <property type="project" value="TreeGrafter"/>
</dbReference>
<feature type="region of interest" description="Disordered" evidence="1">
    <location>
        <begin position="2332"/>
        <end position="2379"/>
    </location>
</feature>
<dbReference type="GO" id="GO:0005938">
    <property type="term" value="C:cell cortex"/>
    <property type="evidence" value="ECO:0007669"/>
    <property type="project" value="TreeGrafter"/>
</dbReference>
<evidence type="ECO:0000259" key="3">
    <source>
        <dbReference type="Pfam" id="PF14225"/>
    </source>
</evidence>
<dbReference type="Pfam" id="PF14222">
    <property type="entry name" value="MOR2-PAG1_N"/>
    <property type="match status" value="1"/>
</dbReference>
<feature type="region of interest" description="Disordered" evidence="1">
    <location>
        <begin position="57"/>
        <end position="225"/>
    </location>
</feature>
<dbReference type="InterPro" id="IPR025614">
    <property type="entry name" value="Cell_morpho_N"/>
</dbReference>
<dbReference type="PANTHER" id="PTHR12295">
    <property type="entry name" value="FURRY-RELATED"/>
    <property type="match status" value="1"/>
</dbReference>
<sequence>MNPEGVLQITIPDFDDGDFQSTPIPFGRSGGFGFGAFGNAGSGPDSPTIMTPIALPERSDRSYFHSRGDSAASEDSFSSQPVRQTGKSSHTTQPSITASSPFSKKPSFASIRNAFKKNTDIPPLPPLDHQAYPILKNPFNRSTSSLPHSTLTSNKTFNATSPPHPRPPTPGSSESRPRAPSRARGHSTARSHHSQSGSIFHNSDTGSDHGHGFSYSSSPPPVPRVPDTFGAQMFSSDGPSIMEEDDKVSSGPKMPSDYALHAVFIRFATLAEAKMDVFLRETLDHEPLLSNFMGPSLDPKFDDLMGSLGKIAQKHPKPVIDSIMRWRRSHNENVSADILKHHAGQSHSWTRGARVQEPSTLLNERKSLASIYIMCRALTAVLSVLSKDALGDTLGFTLEETTFEQFKRPDLKLLAQSANHRLNAELYATLLGHLANVRFVSVTDRFLGELEPVANGQVAKDLDTKYEHLVKGLRHVQLRVWPPEAFEEGAEFLELLAKSFANAHGLRFKIAFADTLTRLLHPIGKTAQAEVNHPQWEKAIERIYPRAKEMMSKPRYWHIAYPLVVTSLCVAPHQYFLRNWMSCFEYGLSKMKEKLHRIPVLNGIVRLIWTYLYRCQEPLATSTTKLDSLLKHIFPAGRSSIFHHEEHLEPFICIVHFILSRHFDYGLGLCMDLLQEAVVNSSSISNLMGILAPERVAVSAQAILLTLNAFEREESAPTWPSSVDFTAVPSWDDYPSSSDALPAAVVSRHGVQELLDRYGAVITAIARSASQSVGQMSIFDEQWSLSRFNSVHEESHNIVICRRPEGSFAYPNHLVSQISMLQTCLQSWPRCLHASLPLTDAINILIRGIIHVEPRIGEAAGAALRRFMADGLYAHVVLRHFTTFLFDPAYVGREGTGARLVLESTRLLNFWISLVEGWVKGILQKPKVDITAGEREAIALQGDGITAGAFFLLSYEASTVRCAGVKLIRILAPFVAHIDAVEGAHGGSSILLNGLLDCDARENPHFQGFDELLDSSELDRLQQWRRAGRKDVLLRIADSNYDKDKKIWRCVFPSFIQTSFQQPLKVVVDCRAMIETAASRYHPSMLHLAGLSTLSGRLPSGASRAPGSADKEGYKQVKDNMNLIDQWYLWIKILCATATVSDSRGGAPVQAGREHSRAPSDATFERERMSTTRCLFRYLTPFLEVEYAPFRDAAVISISSFPSSGFSQLLEDLNHFAFLQFHDDARLKSGSPGSSGRSRRQARLHSAVARIYFLTAPQLQHQRSSAKQDAISCALKFIRNMQTFLVTAENRDNYALQRLRRYFCGLIERFFDSLANLADSERFVSPYMYATLYRLCEEWCQYGAQSESAKQRYILMQRAAAAAVNDPQAESDSAERFQHETKLLSNAAVGALAALCQRAYYPSETIGSSSPTDRPQEPPKPLEAVQILDRLHHVLQSSYLQVAICGRKALRSLISSRQADKMLLGEVLRRSFIDSNDSSSSSSAFFEVLSEVVCNVDVGSYTFAQIICLGLTNLCHADSGIRRKSLMLLEVMHEHSSGVLPFGEFEAMAANPLSSVYLHVHRLVAERLSGEHPNHANDVVTEMTALLLRMPRNGNERIALLLLQSLEFWVLNIQLTLDPDNEARLHPSPASSRILYHLLTLTKRYSESHFEQVAAIWTRFADHPNETYGAATVTFLINQALKVATSAFIDCASTIVACLSRSAAALQVYELLCYYCEPERMVPSLDHQLKEPPGAEDFELWSDLNAQFAEEQPKILLGPAQYALILLGSAAMEGQWTHVTSIPIILQAIFPNLDHRVSLMRVRARGMLFQLLRVCVPGLAQSNCSALVTQISALEDQGDSIFWKDDDDSDIVETRMSALFSQVLPMLQPLVPALEQTVGKLALAYVELCNMRSLALRSLQVLRVLKLPLSHAALDQLLSRLSVSIADVDPERQAFSAEVIRTITHMVTLDELDDMLLPRLFWTTHAVMSTSSETEYTQAIKLFSAFLDRIDLDDPHIADLIVAQRPGDWNGSIGLQQAFWSGLRSATTLDSTFTVLGRLAKLKCAKLFDSSQNWLRDLFTLSLPWCMHAMCTDQHDEALNDFCSSIAGLADEDGLESISRIMVSFVKRRFRTKDDFLRQSISSLRDHYPPDDWTDIATLLLSLVLNKERWLQVSSMHVLKVLFQQRALQSLGTEHLMPLLRLVEGELATQALDVLEEPTKITGGLTAKQVLRMSMHVSTLTGAGASAGETEIFGVPEDSGWCIARISHRQTQCRANVLAVALMFTTSSRISTVHFQPEVQEPLFADELDEDLGVLVQDLHELSEFFQKTKPQTRLLPSQQLEDRVASILARSTDDSNDMPHTPFGDVFQIGGSRDLSDDSSDESDPESEVDAFKYDSPTFYRTAPNGKGLY</sequence>
<proteinExistence type="predicted"/>
<keyword evidence="5" id="KW-1185">Reference proteome</keyword>
<dbReference type="EMBL" id="JABBWD010000055">
    <property type="protein sequence ID" value="KAG1772016.1"/>
    <property type="molecule type" value="Genomic_DNA"/>
</dbReference>
<feature type="compositionally biased region" description="Basic residues" evidence="1">
    <location>
        <begin position="179"/>
        <end position="193"/>
    </location>
</feature>
<protein>
    <submittedName>
        <fullName evidence="4">Cell morphogenesis N-terminal-domain-containing protein</fullName>
    </submittedName>
</protein>
<dbReference type="Pfam" id="PF14225">
    <property type="entry name" value="MOR2-PAG1_C"/>
    <property type="match status" value="1"/>
</dbReference>
<dbReference type="PANTHER" id="PTHR12295:SF30">
    <property type="entry name" value="PROTEIN FURRY"/>
    <property type="match status" value="1"/>
</dbReference>